<sequence length="313" mass="37175">MLKMLRNIIFFLILFMVSEQAFGQSLYRYRFEEPWSISVSTGPTQYFGELYSLWKYNEGIQPDWNANIAVRRTLGTRIRARAEFSYYQISGQDPPSDPRAFRYPRNLHFRARNMEASMIGEFHWKPVKVYNITRSYFNLFLFAGVGVSSNDPKAELNGIWVDLRPLQIENNPYNKYIIVFPTGIGAKYKLSVYADLTLELNYRWTLTDYMDDISAYNISEFYQDLVADYQSGNNQDRLRLAVRNPQFLREDNGEPDIQKILNNRGRIRRGSGLTERFDGYMGLNLGIEIYLSPDIWDNWIFRNRLYEKRFRFW</sequence>
<gene>
    <name evidence="1" type="ordered locus">Belba_0204</name>
</gene>
<organism evidence="1 2">
    <name type="scientific">Belliella baltica (strain DSM 15883 / CIP 108006 / LMG 21964 / BA134)</name>
    <dbReference type="NCBI Taxonomy" id="866536"/>
    <lineage>
        <taxon>Bacteria</taxon>
        <taxon>Pseudomonadati</taxon>
        <taxon>Bacteroidota</taxon>
        <taxon>Cytophagia</taxon>
        <taxon>Cytophagales</taxon>
        <taxon>Cyclobacteriaceae</taxon>
        <taxon>Belliella</taxon>
    </lineage>
</organism>
<dbReference type="PATRIC" id="fig|866536.3.peg.215"/>
<dbReference type="eggNOG" id="COG3637">
    <property type="taxonomic scope" value="Bacteria"/>
</dbReference>
<accession>I3Z0V4</accession>
<evidence type="ECO:0008006" key="3">
    <source>
        <dbReference type="Google" id="ProtNLM"/>
    </source>
</evidence>
<proteinExistence type="predicted"/>
<protein>
    <recommendedName>
        <fullName evidence="3">DUF6089 domain-containing protein</fullName>
    </recommendedName>
</protein>
<dbReference type="RefSeq" id="WP_014770888.1">
    <property type="nucleotide sequence ID" value="NC_018010.1"/>
</dbReference>
<dbReference type="KEGG" id="bbd:Belba_0204"/>
<dbReference type="STRING" id="866536.Belba_0204"/>
<evidence type="ECO:0000313" key="1">
    <source>
        <dbReference type="EMBL" id="AFL82872.1"/>
    </source>
</evidence>
<evidence type="ECO:0000313" key="2">
    <source>
        <dbReference type="Proteomes" id="UP000006050"/>
    </source>
</evidence>
<keyword evidence="2" id="KW-1185">Reference proteome</keyword>
<name>I3Z0V4_BELBD</name>
<dbReference type="EMBL" id="CP003281">
    <property type="protein sequence ID" value="AFL82872.1"/>
    <property type="molecule type" value="Genomic_DNA"/>
</dbReference>
<reference evidence="2" key="1">
    <citation type="submission" date="2012-06" db="EMBL/GenBank/DDBJ databases">
        <title>The complete genome of Belliella baltica DSM 15883.</title>
        <authorList>
            <person name="Lucas S."/>
            <person name="Copeland A."/>
            <person name="Lapidus A."/>
            <person name="Goodwin L."/>
            <person name="Pitluck S."/>
            <person name="Peters L."/>
            <person name="Mikhailova N."/>
            <person name="Davenport K."/>
            <person name="Kyrpides N."/>
            <person name="Mavromatis K."/>
            <person name="Pagani I."/>
            <person name="Ivanova N."/>
            <person name="Ovchinnikova G."/>
            <person name="Zeytun A."/>
            <person name="Detter J.C."/>
            <person name="Han C."/>
            <person name="Land M."/>
            <person name="Hauser L."/>
            <person name="Markowitz V."/>
            <person name="Cheng J.-F."/>
            <person name="Hugenholtz P."/>
            <person name="Woyke T."/>
            <person name="Wu D."/>
            <person name="Tindall B."/>
            <person name="Pomrenke H."/>
            <person name="Brambilla E."/>
            <person name="Klenk H.-P."/>
            <person name="Eisen J.A."/>
        </authorList>
    </citation>
    <scope>NUCLEOTIDE SEQUENCE [LARGE SCALE GENOMIC DNA]</scope>
    <source>
        <strain evidence="2">DSM 15883 / CIP 108006 / LMG 21964 / BA134</strain>
    </source>
</reference>
<dbReference type="AlphaFoldDB" id="I3Z0V4"/>
<dbReference type="Proteomes" id="UP000006050">
    <property type="component" value="Chromosome"/>
</dbReference>
<dbReference type="HOGENOM" id="CLU_884862_0_0_10"/>